<protein>
    <recommendedName>
        <fullName evidence="7">HTH cro/C1-type domain-containing protein</fullName>
    </recommendedName>
</protein>
<dbReference type="PANTHER" id="PTHR46558:SF11">
    <property type="entry name" value="HTH-TYPE TRANSCRIPTIONAL REGULATOR XRE"/>
    <property type="match status" value="1"/>
</dbReference>
<evidence type="ECO:0000256" key="2">
    <source>
        <dbReference type="ARBA" id="ARBA00022692"/>
    </source>
</evidence>
<evidence type="ECO:0000256" key="3">
    <source>
        <dbReference type="ARBA" id="ARBA00022989"/>
    </source>
</evidence>
<dbReference type="InterPro" id="IPR019109">
    <property type="entry name" value="MamF_MmsF"/>
</dbReference>
<dbReference type="Pfam" id="PF09685">
    <property type="entry name" value="MamF_MmsF"/>
    <property type="match status" value="1"/>
</dbReference>
<dbReference type="SMART" id="SM00530">
    <property type="entry name" value="HTH_XRE"/>
    <property type="match status" value="1"/>
</dbReference>
<evidence type="ECO:0000256" key="4">
    <source>
        <dbReference type="ARBA" id="ARBA00023125"/>
    </source>
</evidence>
<evidence type="ECO:0000259" key="7">
    <source>
        <dbReference type="PROSITE" id="PS50943"/>
    </source>
</evidence>
<feature type="transmembrane region" description="Helical" evidence="6">
    <location>
        <begin position="139"/>
        <end position="156"/>
    </location>
</feature>
<evidence type="ECO:0000256" key="1">
    <source>
        <dbReference type="ARBA" id="ARBA00004141"/>
    </source>
</evidence>
<dbReference type="RefSeq" id="WP_069835851.1">
    <property type="nucleotide sequence ID" value="NZ_MDGQ01000005.1"/>
</dbReference>
<dbReference type="GO" id="GO:0003677">
    <property type="term" value="F:DNA binding"/>
    <property type="evidence" value="ECO:0007669"/>
    <property type="project" value="UniProtKB-KW"/>
</dbReference>
<feature type="transmembrane region" description="Helical" evidence="6">
    <location>
        <begin position="70"/>
        <end position="92"/>
    </location>
</feature>
<evidence type="ECO:0000256" key="6">
    <source>
        <dbReference type="SAM" id="Phobius"/>
    </source>
</evidence>
<dbReference type="AlphaFoldDB" id="A0A1E5SZ06"/>
<name>A0A1E5SZ06_9BACT</name>
<organism evidence="8 9">
    <name type="scientific">Roseivirga misakiensis</name>
    <dbReference type="NCBI Taxonomy" id="1563681"/>
    <lineage>
        <taxon>Bacteria</taxon>
        <taxon>Pseudomonadati</taxon>
        <taxon>Bacteroidota</taxon>
        <taxon>Cytophagia</taxon>
        <taxon>Cytophagales</taxon>
        <taxon>Roseivirgaceae</taxon>
        <taxon>Roseivirga</taxon>
    </lineage>
</organism>
<evidence type="ECO:0000313" key="9">
    <source>
        <dbReference type="Proteomes" id="UP000095552"/>
    </source>
</evidence>
<dbReference type="InterPro" id="IPR010982">
    <property type="entry name" value="Lambda_DNA-bd_dom_sf"/>
</dbReference>
<keyword evidence="2 6" id="KW-0812">Transmembrane</keyword>
<dbReference type="CDD" id="cd00093">
    <property type="entry name" value="HTH_XRE"/>
    <property type="match status" value="1"/>
</dbReference>
<proteinExistence type="predicted"/>
<dbReference type="PROSITE" id="PS50943">
    <property type="entry name" value="HTH_CROC1"/>
    <property type="match status" value="1"/>
</dbReference>
<accession>A0A1E5SZ06</accession>
<dbReference type="EMBL" id="MDGQ01000005">
    <property type="protein sequence ID" value="OEK04346.1"/>
    <property type="molecule type" value="Genomic_DNA"/>
</dbReference>
<feature type="domain" description="HTH cro/C1-type" evidence="7">
    <location>
        <begin position="5"/>
        <end position="58"/>
    </location>
</feature>
<dbReference type="STRING" id="1563681.BFP71_12755"/>
<evidence type="ECO:0000256" key="5">
    <source>
        <dbReference type="ARBA" id="ARBA00023136"/>
    </source>
</evidence>
<keyword evidence="5 6" id="KW-0472">Membrane</keyword>
<comment type="caution">
    <text evidence="8">The sequence shown here is derived from an EMBL/GenBank/DDBJ whole genome shotgun (WGS) entry which is preliminary data.</text>
</comment>
<comment type="subcellular location">
    <subcellularLocation>
        <location evidence="1">Membrane</location>
        <topology evidence="1">Multi-pass membrane protein</topology>
    </subcellularLocation>
</comment>
<keyword evidence="3 6" id="KW-1133">Transmembrane helix</keyword>
<keyword evidence="4" id="KW-0238">DNA-binding</keyword>
<keyword evidence="9" id="KW-1185">Reference proteome</keyword>
<evidence type="ECO:0000313" key="8">
    <source>
        <dbReference type="EMBL" id="OEK04346.1"/>
    </source>
</evidence>
<dbReference type="InterPro" id="IPR001387">
    <property type="entry name" value="Cro/C1-type_HTH"/>
</dbReference>
<reference evidence="8 9" key="1">
    <citation type="submission" date="2016-08" db="EMBL/GenBank/DDBJ databases">
        <title>Draft genome of Fabibacter sp. strain SK-8.</title>
        <authorList>
            <person name="Wong S.-K."/>
            <person name="Hamasaki K."/>
            <person name="Yoshizawa S."/>
        </authorList>
    </citation>
    <scope>NUCLEOTIDE SEQUENCE [LARGE SCALE GENOMIC DNA]</scope>
    <source>
        <strain evidence="8 9">SK-8</strain>
    </source>
</reference>
<dbReference type="Gene3D" id="1.10.260.40">
    <property type="entry name" value="lambda repressor-like DNA-binding domains"/>
    <property type="match status" value="1"/>
</dbReference>
<dbReference type="SUPFAM" id="SSF47413">
    <property type="entry name" value="lambda repressor-like DNA-binding domains"/>
    <property type="match status" value="1"/>
</dbReference>
<dbReference type="OrthoDB" id="1357763at2"/>
<sequence>MENNVKHYREKSNLTQTELAEKSGLSLRTIQRIEKGSLPKGHTLTSLSNALGIDPDKLLNHTADLEKVKYINISTLSFLILPFANIVLPIILTNKSEDERTKRIGKDIINIQIFWSVVTSFILIVSPFIQHWLSIELPLITICLLVSIGINLFIFLKNAISLNDRSELRIKPILRLL</sequence>
<dbReference type="Proteomes" id="UP000095552">
    <property type="component" value="Unassembled WGS sequence"/>
</dbReference>
<dbReference type="PANTHER" id="PTHR46558">
    <property type="entry name" value="TRACRIPTIONAL REGULATORY PROTEIN-RELATED-RELATED"/>
    <property type="match status" value="1"/>
</dbReference>
<dbReference type="Pfam" id="PF01381">
    <property type="entry name" value="HTH_3"/>
    <property type="match status" value="1"/>
</dbReference>
<gene>
    <name evidence="8" type="ORF">BFP71_12755</name>
</gene>
<feature type="transmembrane region" description="Helical" evidence="6">
    <location>
        <begin position="113"/>
        <end position="133"/>
    </location>
</feature>